<dbReference type="GO" id="GO:0052621">
    <property type="term" value="F:diguanylate cyclase activity"/>
    <property type="evidence" value="ECO:0007669"/>
    <property type="project" value="UniProtKB-EC"/>
</dbReference>
<dbReference type="InterPro" id="IPR001789">
    <property type="entry name" value="Sig_transdc_resp-reg_receiver"/>
</dbReference>
<gene>
    <name evidence="6" type="ORF">V474_13755</name>
</gene>
<dbReference type="Gene3D" id="3.30.70.270">
    <property type="match status" value="1"/>
</dbReference>
<dbReference type="RefSeq" id="WP_059150917.1">
    <property type="nucleotide sequence ID" value="NZ_KQ130453.1"/>
</dbReference>
<dbReference type="Proteomes" id="UP000052268">
    <property type="component" value="Unassembled WGS sequence"/>
</dbReference>
<evidence type="ECO:0000256" key="3">
    <source>
        <dbReference type="PROSITE-ProRule" id="PRU00169"/>
    </source>
</evidence>
<dbReference type="GO" id="GO:1902201">
    <property type="term" value="P:negative regulation of bacterial-type flagellum-dependent cell motility"/>
    <property type="evidence" value="ECO:0007669"/>
    <property type="project" value="TreeGrafter"/>
</dbReference>
<protein>
    <recommendedName>
        <fullName evidence="1">diguanylate cyclase</fullName>
        <ecNumber evidence="1">2.7.7.65</ecNumber>
    </recommendedName>
</protein>
<evidence type="ECO:0000313" key="6">
    <source>
        <dbReference type="EMBL" id="KMS56059.1"/>
    </source>
</evidence>
<dbReference type="Gene3D" id="3.40.50.2300">
    <property type="match status" value="1"/>
</dbReference>
<dbReference type="PANTHER" id="PTHR45138">
    <property type="entry name" value="REGULATORY COMPONENTS OF SENSORY TRANSDUCTION SYSTEM"/>
    <property type="match status" value="1"/>
</dbReference>
<dbReference type="GO" id="GO:0000160">
    <property type="term" value="P:phosphorelay signal transduction system"/>
    <property type="evidence" value="ECO:0007669"/>
    <property type="project" value="InterPro"/>
</dbReference>
<dbReference type="CDD" id="cd01949">
    <property type="entry name" value="GGDEF"/>
    <property type="match status" value="1"/>
</dbReference>
<dbReference type="GO" id="GO:0005886">
    <property type="term" value="C:plasma membrane"/>
    <property type="evidence" value="ECO:0007669"/>
    <property type="project" value="TreeGrafter"/>
</dbReference>
<evidence type="ECO:0000256" key="1">
    <source>
        <dbReference type="ARBA" id="ARBA00012528"/>
    </source>
</evidence>
<dbReference type="SUPFAM" id="SSF55073">
    <property type="entry name" value="Nucleotide cyclase"/>
    <property type="match status" value="1"/>
</dbReference>
<feature type="domain" description="GGDEF" evidence="5">
    <location>
        <begin position="163"/>
        <end position="300"/>
    </location>
</feature>
<evidence type="ECO:0000313" key="7">
    <source>
        <dbReference type="Proteomes" id="UP000052268"/>
    </source>
</evidence>
<dbReference type="Pfam" id="PF00072">
    <property type="entry name" value="Response_reg"/>
    <property type="match status" value="1"/>
</dbReference>
<comment type="catalytic activity">
    <reaction evidence="2">
        <text>2 GTP = 3',3'-c-di-GMP + 2 diphosphate</text>
        <dbReference type="Rhea" id="RHEA:24898"/>
        <dbReference type="ChEBI" id="CHEBI:33019"/>
        <dbReference type="ChEBI" id="CHEBI:37565"/>
        <dbReference type="ChEBI" id="CHEBI:58805"/>
        <dbReference type="EC" id="2.7.7.65"/>
    </reaction>
</comment>
<feature type="modified residue" description="4-aspartylphosphate" evidence="3">
    <location>
        <position position="53"/>
    </location>
</feature>
<proteinExistence type="predicted"/>
<dbReference type="Pfam" id="PF00990">
    <property type="entry name" value="GGDEF"/>
    <property type="match status" value="1"/>
</dbReference>
<dbReference type="OrthoDB" id="9812260at2"/>
<dbReference type="SMART" id="SM00448">
    <property type="entry name" value="REC"/>
    <property type="match status" value="1"/>
</dbReference>
<dbReference type="FunFam" id="3.30.70.270:FF:000001">
    <property type="entry name" value="Diguanylate cyclase domain protein"/>
    <property type="match status" value="1"/>
</dbReference>
<dbReference type="NCBIfam" id="TIGR00254">
    <property type="entry name" value="GGDEF"/>
    <property type="match status" value="1"/>
</dbReference>
<dbReference type="InterPro" id="IPR050469">
    <property type="entry name" value="Diguanylate_Cyclase"/>
</dbReference>
<organism evidence="6 7">
    <name type="scientific">Novosphingobium barchaimii LL02</name>
    <dbReference type="NCBI Taxonomy" id="1114963"/>
    <lineage>
        <taxon>Bacteria</taxon>
        <taxon>Pseudomonadati</taxon>
        <taxon>Pseudomonadota</taxon>
        <taxon>Alphaproteobacteria</taxon>
        <taxon>Sphingomonadales</taxon>
        <taxon>Sphingomonadaceae</taxon>
        <taxon>Novosphingobium</taxon>
    </lineage>
</organism>
<dbReference type="PROSITE" id="PS50110">
    <property type="entry name" value="RESPONSE_REGULATORY"/>
    <property type="match status" value="1"/>
</dbReference>
<dbReference type="PANTHER" id="PTHR45138:SF9">
    <property type="entry name" value="DIGUANYLATE CYCLASE DGCM-RELATED"/>
    <property type="match status" value="1"/>
</dbReference>
<comment type="caution">
    <text evidence="6">The sequence shown here is derived from an EMBL/GenBank/DDBJ whole genome shotgun (WGS) entry which is preliminary data.</text>
</comment>
<dbReference type="InterPro" id="IPR000160">
    <property type="entry name" value="GGDEF_dom"/>
</dbReference>
<dbReference type="EC" id="2.7.7.65" evidence="1"/>
<feature type="domain" description="Response regulatory" evidence="4">
    <location>
        <begin position="5"/>
        <end position="120"/>
    </location>
</feature>
<accession>A0A0J7XWX2</accession>
<dbReference type="InterPro" id="IPR011006">
    <property type="entry name" value="CheY-like_superfamily"/>
</dbReference>
<sequence length="309" mass="33826">MTRATILIVDDEISNIEIMNAVLEDDYEVCFSTSGEQALETARTTLPDLVLLDVLMPGIDGFEVCRQLKADPLLADIPVIFTTGLGDTADEMRGLSLGAIDYVTKPIQPAILRARVGNHVELKRLRDQLANMAVTDALTGLSNRRQMEKALHSETGRLARTGDWLSVIMIDIDFFKQFNDTYGHPAGDRCISMVASALTRAVKRASDLSARYGGEEFACILPGADPHGAQLVAQEIKLQVQSLNIPHERSQISPFITVSIGVASARCLPGMAADQWIGHADRQLYQSKHGGRNRITVAEFDNTAEYCPT</sequence>
<keyword evidence="3" id="KW-0597">Phosphoprotein</keyword>
<dbReference type="PATRIC" id="fig|1114963.3.peg.1560"/>
<dbReference type="GO" id="GO:0043709">
    <property type="term" value="P:cell adhesion involved in single-species biofilm formation"/>
    <property type="evidence" value="ECO:0007669"/>
    <property type="project" value="TreeGrafter"/>
</dbReference>
<dbReference type="AlphaFoldDB" id="A0A0J7XWX2"/>
<dbReference type="EMBL" id="JACU01000004">
    <property type="protein sequence ID" value="KMS56059.1"/>
    <property type="molecule type" value="Genomic_DNA"/>
</dbReference>
<dbReference type="SMART" id="SM00267">
    <property type="entry name" value="GGDEF"/>
    <property type="match status" value="1"/>
</dbReference>
<dbReference type="PROSITE" id="PS50887">
    <property type="entry name" value="GGDEF"/>
    <property type="match status" value="1"/>
</dbReference>
<reference evidence="6 7" key="1">
    <citation type="journal article" date="2015" name="G3 (Bethesda)">
        <title>Insights into Ongoing Evolution of the Hexachlorocyclohexane Catabolic Pathway from Comparative Genomics of Ten Sphingomonadaceae Strains.</title>
        <authorList>
            <person name="Pearce S.L."/>
            <person name="Oakeshott J.G."/>
            <person name="Pandey G."/>
        </authorList>
    </citation>
    <scope>NUCLEOTIDE SEQUENCE [LARGE SCALE GENOMIC DNA]</scope>
    <source>
        <strain evidence="6 7">LL02</strain>
    </source>
</reference>
<dbReference type="SUPFAM" id="SSF52172">
    <property type="entry name" value="CheY-like"/>
    <property type="match status" value="1"/>
</dbReference>
<evidence type="ECO:0000259" key="4">
    <source>
        <dbReference type="PROSITE" id="PS50110"/>
    </source>
</evidence>
<dbReference type="InterPro" id="IPR043128">
    <property type="entry name" value="Rev_trsase/Diguanyl_cyclase"/>
</dbReference>
<keyword evidence="7" id="KW-1185">Reference proteome</keyword>
<name>A0A0J7XWX2_9SPHN</name>
<evidence type="ECO:0000259" key="5">
    <source>
        <dbReference type="PROSITE" id="PS50887"/>
    </source>
</evidence>
<evidence type="ECO:0000256" key="2">
    <source>
        <dbReference type="ARBA" id="ARBA00034247"/>
    </source>
</evidence>
<dbReference type="InterPro" id="IPR029787">
    <property type="entry name" value="Nucleotide_cyclase"/>
</dbReference>